<gene>
    <name evidence="2" type="ORF">AVEN_8485_1</name>
</gene>
<comment type="caution">
    <text evidence="2">The sequence shown here is derived from an EMBL/GenBank/DDBJ whole genome shotgun (WGS) entry which is preliminary data.</text>
</comment>
<evidence type="ECO:0000313" key="3">
    <source>
        <dbReference type="Proteomes" id="UP000499080"/>
    </source>
</evidence>
<proteinExistence type="predicted"/>
<reference evidence="2 3" key="1">
    <citation type="journal article" date="2019" name="Sci. Rep.">
        <title>Orb-weaving spider Araneus ventricosus genome elucidates the spidroin gene catalogue.</title>
        <authorList>
            <person name="Kono N."/>
            <person name="Nakamura H."/>
            <person name="Ohtoshi R."/>
            <person name="Moran D.A.P."/>
            <person name="Shinohara A."/>
            <person name="Yoshida Y."/>
            <person name="Fujiwara M."/>
            <person name="Mori M."/>
            <person name="Tomita M."/>
            <person name="Arakawa K."/>
        </authorList>
    </citation>
    <scope>NUCLEOTIDE SEQUENCE [LARGE SCALE GENOMIC DNA]</scope>
</reference>
<dbReference type="EMBL" id="BGPR01002610">
    <property type="protein sequence ID" value="GBM76277.1"/>
    <property type="molecule type" value="Genomic_DNA"/>
</dbReference>
<evidence type="ECO:0000256" key="1">
    <source>
        <dbReference type="SAM" id="MobiDB-lite"/>
    </source>
</evidence>
<name>A0A4Y2IEW2_ARAVE</name>
<sequence>MEISTAICQKTSKAEKRGEEGKKEFFQEHLHQNYKTICRPYKAVAKHPPADLFKQLGNPSSGGTKSFALKILQELYPPY</sequence>
<evidence type="ECO:0000313" key="2">
    <source>
        <dbReference type="EMBL" id="GBM76277.1"/>
    </source>
</evidence>
<feature type="compositionally biased region" description="Polar residues" evidence="1">
    <location>
        <begin position="1"/>
        <end position="11"/>
    </location>
</feature>
<organism evidence="2 3">
    <name type="scientific">Araneus ventricosus</name>
    <name type="common">Orbweaver spider</name>
    <name type="synonym">Epeira ventricosa</name>
    <dbReference type="NCBI Taxonomy" id="182803"/>
    <lineage>
        <taxon>Eukaryota</taxon>
        <taxon>Metazoa</taxon>
        <taxon>Ecdysozoa</taxon>
        <taxon>Arthropoda</taxon>
        <taxon>Chelicerata</taxon>
        <taxon>Arachnida</taxon>
        <taxon>Araneae</taxon>
        <taxon>Araneomorphae</taxon>
        <taxon>Entelegynae</taxon>
        <taxon>Araneoidea</taxon>
        <taxon>Araneidae</taxon>
        <taxon>Araneus</taxon>
    </lineage>
</organism>
<protein>
    <submittedName>
        <fullName evidence="2">Uncharacterized protein</fullName>
    </submittedName>
</protein>
<dbReference type="AlphaFoldDB" id="A0A4Y2IEW2"/>
<dbReference type="Proteomes" id="UP000499080">
    <property type="component" value="Unassembled WGS sequence"/>
</dbReference>
<feature type="region of interest" description="Disordered" evidence="1">
    <location>
        <begin position="1"/>
        <end position="20"/>
    </location>
</feature>
<accession>A0A4Y2IEW2</accession>
<keyword evidence="3" id="KW-1185">Reference proteome</keyword>